<keyword evidence="3 6" id="KW-0831">Ubiquinone biosynthesis</keyword>
<comment type="caution">
    <text evidence="6">Lacks conserved residue(s) required for the propagation of feature annotation.</text>
</comment>
<sequence>MRSVARRAARTVQAAAHGRAALRFSSTGPTSSTTHFGFREVPEDDKKAMVGGVFHSVADRYDLMNDFMSGTLHRLWKDEFVSMLGPVESPDPSDPVRYLDMAGGTGDISFRIAEALRSRSGKPVAAEIVVSDINPSMLGVGEQRARSKGLLDGRGLPAMSFVEADAEALPFESDTFDSYTIAFGIRNVTHVDRALAEAFRVLRPGGRFMCLEFSRVRNPVLAAAYDAYSFNVIPAVGQAVTGDRDSYQYLVESIRQFPNQEAFKGMIEDAGFVSARSRDMTFGVVAIHSGFKPMED</sequence>
<keyword evidence="6" id="KW-0999">Mitochondrion inner membrane</keyword>
<name>A0A5A8EG61_CAFRO</name>
<reference evidence="7 8" key="1">
    <citation type="submission" date="2019-07" db="EMBL/GenBank/DDBJ databases">
        <title>Genomes of Cafeteria roenbergensis.</title>
        <authorList>
            <person name="Fischer M.G."/>
            <person name="Hackl T."/>
            <person name="Roman M."/>
        </authorList>
    </citation>
    <scope>NUCLEOTIDE SEQUENCE [LARGE SCALE GENOMIC DNA]</scope>
    <source>
        <strain evidence="7 8">E4-10P</strain>
    </source>
</reference>
<comment type="function">
    <text evidence="6">Methyltransferase required for the conversion of 2-polyprenyl-6-methoxy-1,4-benzoquinol (DDMQH2) to 2-polyprenyl-3-methyl-6-methoxy-1,4-benzoquinol (DMQH2).</text>
</comment>
<comment type="pathway">
    <text evidence="6">Cofactor biosynthesis; ubiquinone biosynthesis.</text>
</comment>
<evidence type="ECO:0000313" key="7">
    <source>
        <dbReference type="EMBL" id="KAA0176529.1"/>
    </source>
</evidence>
<accession>A0A5A8EG61</accession>
<dbReference type="InterPro" id="IPR029063">
    <property type="entry name" value="SAM-dependent_MTases_sf"/>
</dbReference>
<evidence type="ECO:0000256" key="6">
    <source>
        <dbReference type="HAMAP-Rule" id="MF_03191"/>
    </source>
</evidence>
<gene>
    <name evidence="7" type="ORF">FNF27_01810</name>
</gene>
<comment type="similarity">
    <text evidence="6">Belongs to the class I-like SAM-binding methyltransferase superfamily. MenG/UbiE family.</text>
</comment>
<dbReference type="UniPathway" id="UPA00232"/>
<dbReference type="Pfam" id="PF01209">
    <property type="entry name" value="Ubie_methyltran"/>
    <property type="match status" value="1"/>
</dbReference>
<organism evidence="7 8">
    <name type="scientific">Cafeteria roenbergensis</name>
    <name type="common">Marine flagellate</name>
    <dbReference type="NCBI Taxonomy" id="33653"/>
    <lineage>
        <taxon>Eukaryota</taxon>
        <taxon>Sar</taxon>
        <taxon>Stramenopiles</taxon>
        <taxon>Bigyra</taxon>
        <taxon>Opalozoa</taxon>
        <taxon>Bicosoecida</taxon>
        <taxon>Cafeteriaceae</taxon>
        <taxon>Cafeteria</taxon>
    </lineage>
</organism>
<dbReference type="PROSITE" id="PS01184">
    <property type="entry name" value="UBIE_2"/>
    <property type="match status" value="1"/>
</dbReference>
<proteinExistence type="inferred from homology"/>
<dbReference type="InterPro" id="IPR004033">
    <property type="entry name" value="UbiE/COQ5_MeTrFase"/>
</dbReference>
<dbReference type="InterPro" id="IPR023576">
    <property type="entry name" value="UbiE/COQ5_MeTrFase_CS"/>
</dbReference>
<dbReference type="OrthoDB" id="6329284at2759"/>
<evidence type="ECO:0000256" key="3">
    <source>
        <dbReference type="ARBA" id="ARBA00022688"/>
    </source>
</evidence>
<dbReference type="PANTHER" id="PTHR43591">
    <property type="entry name" value="METHYLTRANSFERASE"/>
    <property type="match status" value="1"/>
</dbReference>
<dbReference type="PROSITE" id="PS51608">
    <property type="entry name" value="SAM_MT_UBIE"/>
    <property type="match status" value="1"/>
</dbReference>
<dbReference type="NCBIfam" id="TIGR01934">
    <property type="entry name" value="MenG_MenH_UbiE"/>
    <property type="match status" value="1"/>
</dbReference>
<dbReference type="CDD" id="cd02440">
    <property type="entry name" value="AdoMet_MTases"/>
    <property type="match status" value="1"/>
</dbReference>
<comment type="subunit">
    <text evidence="5">Component of a multi-subunit COQ enzyme complex, composed of at least COQ3, COQ4, COQ5, COQ6, COQ7 and COQ9. Interacts with PYURF; the interaction is direct, stabilizes COQ5 protein and associates PYURF with COQ enzyme complex.</text>
</comment>
<dbReference type="HAMAP" id="MF_01813">
    <property type="entry name" value="MenG_UbiE_methyltr"/>
    <property type="match status" value="1"/>
</dbReference>
<dbReference type="PANTHER" id="PTHR43591:SF24">
    <property type="entry name" value="2-METHOXY-6-POLYPRENYL-1,4-BENZOQUINOL METHYLASE, MITOCHONDRIAL"/>
    <property type="match status" value="1"/>
</dbReference>
<dbReference type="GO" id="GO:0032259">
    <property type="term" value="P:methylation"/>
    <property type="evidence" value="ECO:0007669"/>
    <property type="project" value="UniProtKB-KW"/>
</dbReference>
<dbReference type="EC" id="2.1.1.201" evidence="6"/>
<dbReference type="GO" id="GO:0008425">
    <property type="term" value="F:2-methoxy-6-polyprenyl-1,4-benzoquinol methyltransferase activity"/>
    <property type="evidence" value="ECO:0007669"/>
    <property type="project" value="UniProtKB-UniRule"/>
</dbReference>
<evidence type="ECO:0000256" key="5">
    <source>
        <dbReference type="ARBA" id="ARBA00046387"/>
    </source>
</evidence>
<evidence type="ECO:0000256" key="4">
    <source>
        <dbReference type="ARBA" id="ARBA00022691"/>
    </source>
</evidence>
<dbReference type="PROSITE" id="PS01183">
    <property type="entry name" value="UBIE_1"/>
    <property type="match status" value="1"/>
</dbReference>
<dbReference type="Gene3D" id="3.40.50.150">
    <property type="entry name" value="Vaccinia Virus protein VP39"/>
    <property type="match status" value="1"/>
</dbReference>
<protein>
    <recommendedName>
        <fullName evidence="6">2-methoxy-6-polyprenyl-1,4-benzoquinol methylase, mitochondrial</fullName>
        <ecNumber evidence="6">2.1.1.201</ecNumber>
    </recommendedName>
    <alternativeName>
        <fullName evidence="6">Ubiquinone biosynthesis methyltransferase COQ5</fullName>
    </alternativeName>
</protein>
<keyword evidence="6" id="KW-0472">Membrane</keyword>
<keyword evidence="4 6" id="KW-0949">S-adenosyl-L-methionine</keyword>
<keyword evidence="6" id="KW-0496">Mitochondrion</keyword>
<comment type="caution">
    <text evidence="7">The sequence shown here is derived from an EMBL/GenBank/DDBJ whole genome shotgun (WGS) entry which is preliminary data.</text>
</comment>
<keyword evidence="2 6" id="KW-0808">Transferase</keyword>
<dbReference type="AlphaFoldDB" id="A0A5A8EG61"/>
<evidence type="ECO:0000256" key="2">
    <source>
        <dbReference type="ARBA" id="ARBA00022679"/>
    </source>
</evidence>
<evidence type="ECO:0000256" key="1">
    <source>
        <dbReference type="ARBA" id="ARBA00022603"/>
    </source>
</evidence>
<comment type="catalytic activity">
    <reaction evidence="6">
        <text>a 2-methoxy-6-(all-trans-polyprenyl)benzene-1,4-diol + S-adenosyl-L-methionine = a 5-methoxy-2-methyl-3-(all-trans-polyprenyl)benzene-1,4-diol + S-adenosyl-L-homocysteine + H(+)</text>
        <dbReference type="Rhea" id="RHEA:28286"/>
        <dbReference type="Rhea" id="RHEA-COMP:10858"/>
        <dbReference type="Rhea" id="RHEA-COMP:10859"/>
        <dbReference type="ChEBI" id="CHEBI:15378"/>
        <dbReference type="ChEBI" id="CHEBI:57856"/>
        <dbReference type="ChEBI" id="CHEBI:59789"/>
        <dbReference type="ChEBI" id="CHEBI:84166"/>
        <dbReference type="ChEBI" id="CHEBI:84167"/>
        <dbReference type="EC" id="2.1.1.201"/>
    </reaction>
</comment>
<dbReference type="Proteomes" id="UP000322899">
    <property type="component" value="Unassembled WGS sequence"/>
</dbReference>
<comment type="subcellular location">
    <subcellularLocation>
        <location evidence="6">Mitochondrion inner membrane</location>
        <topology evidence="6">Peripheral membrane protein</topology>
        <orientation evidence="6">Matrix side</orientation>
    </subcellularLocation>
</comment>
<dbReference type="SUPFAM" id="SSF53335">
    <property type="entry name" value="S-adenosyl-L-methionine-dependent methyltransferases"/>
    <property type="match status" value="1"/>
</dbReference>
<feature type="binding site" evidence="6">
    <location>
        <position position="105"/>
    </location>
    <ligand>
        <name>S-adenosyl-L-methionine</name>
        <dbReference type="ChEBI" id="CHEBI:59789"/>
    </ligand>
</feature>
<evidence type="ECO:0000313" key="8">
    <source>
        <dbReference type="Proteomes" id="UP000322899"/>
    </source>
</evidence>
<dbReference type="FunFam" id="3.40.50.150:FF:000064">
    <property type="entry name" value="2-methoxy-6-polyprenyl-1,4-benzoquinol methylase, mitochondrial"/>
    <property type="match status" value="1"/>
</dbReference>
<dbReference type="EMBL" id="VLTO01000007">
    <property type="protein sequence ID" value="KAA0176529.1"/>
    <property type="molecule type" value="Genomic_DNA"/>
</dbReference>
<feature type="binding site" evidence="6">
    <location>
        <position position="132"/>
    </location>
    <ligand>
        <name>S-adenosyl-L-methionine</name>
        <dbReference type="ChEBI" id="CHEBI:59789"/>
    </ligand>
</feature>
<dbReference type="GO" id="GO:0031314">
    <property type="term" value="C:extrinsic component of mitochondrial inner membrane"/>
    <property type="evidence" value="ECO:0007669"/>
    <property type="project" value="UniProtKB-UniRule"/>
</dbReference>
<keyword evidence="1 6" id="KW-0489">Methyltransferase</keyword>
<feature type="binding site" evidence="6">
    <location>
        <begin position="165"/>
        <end position="166"/>
    </location>
    <ligand>
        <name>S-adenosyl-L-methionine</name>
        <dbReference type="ChEBI" id="CHEBI:59789"/>
    </ligand>
</feature>